<reference evidence="2 3" key="1">
    <citation type="submission" date="2019-03" db="EMBL/GenBank/DDBJ databases">
        <title>Subsurface microbial communities from deep shales in Ohio and West Virginia, USA.</title>
        <authorList>
            <person name="Wrighton K."/>
        </authorList>
    </citation>
    <scope>NUCLEOTIDE SEQUENCE [LARGE SCALE GENOMIC DNA]</scope>
    <source>
        <strain evidence="2 3">MSL 6dP</strain>
    </source>
</reference>
<keyword evidence="3" id="KW-1185">Reference proteome</keyword>
<accession>A0A4R8HGQ4</accession>
<dbReference type="Proteomes" id="UP000295832">
    <property type="component" value="Unassembled WGS sequence"/>
</dbReference>
<name>A0A4R8HGQ4_9FIRM</name>
<comment type="caution">
    <text evidence="2">The sequence shown here is derived from an EMBL/GenBank/DDBJ whole genome shotgun (WGS) entry which is preliminary data.</text>
</comment>
<evidence type="ECO:0000259" key="1">
    <source>
        <dbReference type="Pfam" id="PF18990"/>
    </source>
</evidence>
<dbReference type="Pfam" id="PF18990">
    <property type="entry name" value="DUF5723"/>
    <property type="match status" value="1"/>
</dbReference>
<dbReference type="Gene3D" id="2.40.160.60">
    <property type="entry name" value="Outer membrane protein transport protein (OMPP1/FadL/TodX)"/>
    <property type="match status" value="1"/>
</dbReference>
<sequence length="405" mass="44917">MIKKSFLVLLLSFIVVCTFNTAIFAISSAKMIGLGDNFVTVTGADALYANPAAVNANNKSFTLEMGLSLDVWNNMLINDYIDESEKDELLDKTKDGFLVGGDGQAGLKLIIGPMAMISEVRADTLIRSSSDLAELILKGNEIGRDYNFDNTVGSGGVYGDLGLNFSVESIEDLKESFNLKDLYFGFTYHRLEGMIFDLEGKGKVNVDYDSEDTEPAISSDGDFLAKYSDEDELASGSALDFGAYAELNDKYSIGFSVMNLGSLTSETIHKVKYEYNEVTEEFEEIGDSDTIIDEDLEWTLPSIIRLGAKMNYSEDITFFSDYSYTKYHDGDKDHKFSAATELTWLKSVPLRTGVNYSTLREDFNWSAGLGLYLWGWKTDVGVSDLMGLFNKSQGVEFALTTKLEF</sequence>
<gene>
    <name evidence="2" type="ORF">C7959_101169</name>
</gene>
<dbReference type="EMBL" id="SOEG01000001">
    <property type="protein sequence ID" value="TDX59282.1"/>
    <property type="molecule type" value="Genomic_DNA"/>
</dbReference>
<feature type="domain" description="DUF5723" evidence="1">
    <location>
        <begin position="112"/>
        <end position="371"/>
    </location>
</feature>
<proteinExistence type="predicted"/>
<dbReference type="RefSeq" id="WP_134114313.1">
    <property type="nucleotide sequence ID" value="NZ_SOEG01000001.1"/>
</dbReference>
<evidence type="ECO:0000313" key="3">
    <source>
        <dbReference type="Proteomes" id="UP000295832"/>
    </source>
</evidence>
<dbReference type="AlphaFoldDB" id="A0A4R8HGQ4"/>
<organism evidence="2 3">
    <name type="scientific">Orenia marismortui</name>
    <dbReference type="NCBI Taxonomy" id="46469"/>
    <lineage>
        <taxon>Bacteria</taxon>
        <taxon>Bacillati</taxon>
        <taxon>Bacillota</taxon>
        <taxon>Clostridia</taxon>
        <taxon>Halanaerobiales</taxon>
        <taxon>Halobacteroidaceae</taxon>
        <taxon>Orenia</taxon>
    </lineage>
</organism>
<evidence type="ECO:0000313" key="2">
    <source>
        <dbReference type="EMBL" id="TDX59282.1"/>
    </source>
</evidence>
<dbReference type="InterPro" id="IPR043781">
    <property type="entry name" value="DUF5723"/>
</dbReference>
<protein>
    <recommendedName>
        <fullName evidence="1">DUF5723 domain-containing protein</fullName>
    </recommendedName>
</protein>